<feature type="domain" description="NmrA-like" evidence="3">
    <location>
        <begin position="1"/>
        <end position="295"/>
    </location>
</feature>
<protein>
    <recommendedName>
        <fullName evidence="3">NmrA-like domain-containing protein</fullName>
    </recommendedName>
</protein>
<organism evidence="4 5">
    <name type="scientific">Lipomyces starkeyi NRRL Y-11557</name>
    <dbReference type="NCBI Taxonomy" id="675824"/>
    <lineage>
        <taxon>Eukaryota</taxon>
        <taxon>Fungi</taxon>
        <taxon>Dikarya</taxon>
        <taxon>Ascomycota</taxon>
        <taxon>Saccharomycotina</taxon>
        <taxon>Lipomycetes</taxon>
        <taxon>Lipomycetales</taxon>
        <taxon>Lipomycetaceae</taxon>
        <taxon>Lipomyces</taxon>
    </lineage>
</organism>
<reference evidence="4 5" key="1">
    <citation type="journal article" date="2016" name="Proc. Natl. Acad. Sci. U.S.A.">
        <title>Comparative genomics of biotechnologically important yeasts.</title>
        <authorList>
            <person name="Riley R."/>
            <person name="Haridas S."/>
            <person name="Wolfe K.H."/>
            <person name="Lopes M.R."/>
            <person name="Hittinger C.T."/>
            <person name="Goeker M."/>
            <person name="Salamov A.A."/>
            <person name="Wisecaver J.H."/>
            <person name="Long T.M."/>
            <person name="Calvey C.H."/>
            <person name="Aerts A.L."/>
            <person name="Barry K.W."/>
            <person name="Choi C."/>
            <person name="Clum A."/>
            <person name="Coughlan A.Y."/>
            <person name="Deshpande S."/>
            <person name="Douglass A.P."/>
            <person name="Hanson S.J."/>
            <person name="Klenk H.-P."/>
            <person name="LaButti K.M."/>
            <person name="Lapidus A."/>
            <person name="Lindquist E.A."/>
            <person name="Lipzen A.M."/>
            <person name="Meier-Kolthoff J.P."/>
            <person name="Ohm R.A."/>
            <person name="Otillar R.P."/>
            <person name="Pangilinan J.L."/>
            <person name="Peng Y."/>
            <person name="Rokas A."/>
            <person name="Rosa C.A."/>
            <person name="Scheuner C."/>
            <person name="Sibirny A.A."/>
            <person name="Slot J.C."/>
            <person name="Stielow J.B."/>
            <person name="Sun H."/>
            <person name="Kurtzman C.P."/>
            <person name="Blackwell M."/>
            <person name="Grigoriev I.V."/>
            <person name="Jeffries T.W."/>
        </authorList>
    </citation>
    <scope>NUCLEOTIDE SEQUENCE [LARGE SCALE GENOMIC DNA]</scope>
    <source>
        <strain evidence="4 5">NRRL Y-11557</strain>
    </source>
</reference>
<evidence type="ECO:0000313" key="5">
    <source>
        <dbReference type="Proteomes" id="UP000094385"/>
    </source>
</evidence>
<dbReference type="STRING" id="675824.A0A1E3PY95"/>
<dbReference type="Gene3D" id="3.90.25.10">
    <property type="entry name" value="UDP-galactose 4-epimerase, domain 1"/>
    <property type="match status" value="1"/>
</dbReference>
<dbReference type="CDD" id="cd05251">
    <property type="entry name" value="NmrA_like_SDR_a"/>
    <property type="match status" value="1"/>
</dbReference>
<keyword evidence="2" id="KW-0521">NADP</keyword>
<evidence type="ECO:0000313" key="4">
    <source>
        <dbReference type="EMBL" id="ODQ70310.1"/>
    </source>
</evidence>
<comment type="similarity">
    <text evidence="1">Belongs to the NmrA-type oxidoreductase family.</text>
</comment>
<dbReference type="Gene3D" id="3.40.50.720">
    <property type="entry name" value="NAD(P)-binding Rossmann-like Domain"/>
    <property type="match status" value="1"/>
</dbReference>
<keyword evidence="5" id="KW-1185">Reference proteome</keyword>
<dbReference type="Pfam" id="PF05368">
    <property type="entry name" value="NmrA"/>
    <property type="match status" value="1"/>
</dbReference>
<dbReference type="PANTHER" id="PTHR42748">
    <property type="entry name" value="NITROGEN METABOLITE REPRESSION PROTEIN NMRA FAMILY MEMBER"/>
    <property type="match status" value="1"/>
</dbReference>
<dbReference type="InterPro" id="IPR008030">
    <property type="entry name" value="NmrA-like"/>
</dbReference>
<sequence length="305" mass="33478">MSKLITVFGATGNQGGSVIRALLADPVLSKEFRIRGITRDTSKPAAQELKSKGVEMISADMSSTESVARALKDAHTVFLVTNYWETMSRDIEYNQGKNVTDAAKAAGVSHLIFSSLINVTEASNGALPNVPHFDGKAEIEKYIRASSVPATFVLPGYFMSNLISSLKMKEDGSFQMVLPISDTARFPLFDVVDDTGKFVAAAIKNRSSVLGKRIYEAVDYYSPSRIINEFTEATGKAASWTQIPVDQWKKSLPPAAAQEIVENYLLLEEPGYYAGADLKQSYHLLELKPTTWKEFVAKNKAKFSA</sequence>
<dbReference type="InterPro" id="IPR051164">
    <property type="entry name" value="NmrA-like_oxidored"/>
</dbReference>
<evidence type="ECO:0000256" key="2">
    <source>
        <dbReference type="ARBA" id="ARBA00022857"/>
    </source>
</evidence>
<dbReference type="PANTHER" id="PTHR42748:SF31">
    <property type="entry name" value="NMRA-LIKE DOMAIN-CONTAINING PROTEIN-RELATED"/>
    <property type="match status" value="1"/>
</dbReference>
<accession>A0A1E3PY95</accession>
<evidence type="ECO:0000259" key="3">
    <source>
        <dbReference type="Pfam" id="PF05368"/>
    </source>
</evidence>
<dbReference type="EMBL" id="KV454300">
    <property type="protein sequence ID" value="ODQ70310.1"/>
    <property type="molecule type" value="Genomic_DNA"/>
</dbReference>
<dbReference type="AlphaFoldDB" id="A0A1E3PY95"/>
<dbReference type="SUPFAM" id="SSF51735">
    <property type="entry name" value="NAD(P)-binding Rossmann-fold domains"/>
    <property type="match status" value="1"/>
</dbReference>
<dbReference type="InterPro" id="IPR036291">
    <property type="entry name" value="NAD(P)-bd_dom_sf"/>
</dbReference>
<dbReference type="GO" id="GO:0005634">
    <property type="term" value="C:nucleus"/>
    <property type="evidence" value="ECO:0007669"/>
    <property type="project" value="TreeGrafter"/>
</dbReference>
<name>A0A1E3PY95_LIPST</name>
<evidence type="ECO:0000256" key="1">
    <source>
        <dbReference type="ARBA" id="ARBA00006328"/>
    </source>
</evidence>
<gene>
    <name evidence="4" type="ORF">LIPSTDRAFT_5780</name>
</gene>
<dbReference type="OrthoDB" id="4083373at2759"/>
<proteinExistence type="inferred from homology"/>
<dbReference type="Proteomes" id="UP000094385">
    <property type="component" value="Unassembled WGS sequence"/>
</dbReference>